<sequence>MERLLLLVFALLGLVLLVLGQTRTSISEFIPAERTFKIGVSMTPLSSPVIIADRLGYFADEKLEVLLEPYKGGNACFEALIRFDVDLATSSDSVMMFNSFKRNDFVALASIAQSDNDVKIMMRADGDIDSLEDIAGKKIAIVKGSASEYFFDMLMMLHNLHTTTVNIDLPPNEQGAALMARAVDVISIWEPYSYHLQQNYPGQVKTLDTQGYYTLSFNLIARKPDNMEYQKEHFRILRALQRAIEYIHSNPQQAQVIIAEYLNVPRMQVAGLWSDYLFRLSLDNTLVSTLNAQARWAIYKGFTEQEELPDYRLYIDPLALNEALYKPLVRTK</sequence>
<evidence type="ECO:0000259" key="4">
    <source>
        <dbReference type="SMART" id="SM00062"/>
    </source>
</evidence>
<dbReference type="InterPro" id="IPR015168">
    <property type="entry name" value="SsuA/THI5"/>
</dbReference>
<organism evidence="5 6">
    <name type="scientific">Shewanella avicenniae</name>
    <dbReference type="NCBI Taxonomy" id="2814294"/>
    <lineage>
        <taxon>Bacteria</taxon>
        <taxon>Pseudomonadati</taxon>
        <taxon>Pseudomonadota</taxon>
        <taxon>Gammaproteobacteria</taxon>
        <taxon>Alteromonadales</taxon>
        <taxon>Shewanellaceae</taxon>
        <taxon>Shewanella</taxon>
    </lineage>
</organism>
<dbReference type="PANTHER" id="PTHR30024:SF47">
    <property type="entry name" value="TAURINE-BINDING PERIPLASMIC PROTEIN"/>
    <property type="match status" value="1"/>
</dbReference>
<feature type="domain" description="Solute-binding protein family 3/N-terminal" evidence="4">
    <location>
        <begin position="35"/>
        <end position="265"/>
    </location>
</feature>
<dbReference type="InterPro" id="IPR001638">
    <property type="entry name" value="Solute-binding_3/MltF_N"/>
</dbReference>
<name>A0ABX7QWH6_9GAMM</name>
<reference evidence="5 6" key="1">
    <citation type="submission" date="2021-03" db="EMBL/GenBank/DDBJ databases">
        <title>Novel species identification of genus Shewanella.</title>
        <authorList>
            <person name="Liu G."/>
            <person name="Zhang Q."/>
        </authorList>
    </citation>
    <scope>NUCLEOTIDE SEQUENCE [LARGE SCALE GENOMIC DNA]</scope>
    <source>
        <strain evidence="5 6">FJAT-51800</strain>
    </source>
</reference>
<accession>A0ABX7QWH6</accession>
<proteinExistence type="inferred from homology"/>
<dbReference type="SUPFAM" id="SSF53850">
    <property type="entry name" value="Periplasmic binding protein-like II"/>
    <property type="match status" value="1"/>
</dbReference>
<evidence type="ECO:0000256" key="1">
    <source>
        <dbReference type="ARBA" id="ARBA00004418"/>
    </source>
</evidence>
<evidence type="ECO:0000313" key="5">
    <source>
        <dbReference type="EMBL" id="QSX35306.1"/>
    </source>
</evidence>
<dbReference type="EMBL" id="CP071503">
    <property type="protein sequence ID" value="QSX35306.1"/>
    <property type="molecule type" value="Genomic_DNA"/>
</dbReference>
<dbReference type="Pfam" id="PF09084">
    <property type="entry name" value="NMT1"/>
    <property type="match status" value="1"/>
</dbReference>
<keyword evidence="3" id="KW-0732">Signal</keyword>
<evidence type="ECO:0000313" key="6">
    <source>
        <dbReference type="Proteomes" id="UP000662770"/>
    </source>
</evidence>
<comment type="similarity">
    <text evidence="2">Belongs to the bacterial solute-binding protein SsuA/TauA family.</text>
</comment>
<dbReference type="SMART" id="SM00062">
    <property type="entry name" value="PBPb"/>
    <property type="match status" value="1"/>
</dbReference>
<evidence type="ECO:0000256" key="2">
    <source>
        <dbReference type="ARBA" id="ARBA00010742"/>
    </source>
</evidence>
<dbReference type="PANTHER" id="PTHR30024">
    <property type="entry name" value="ALIPHATIC SULFONATES-BINDING PROTEIN-RELATED"/>
    <property type="match status" value="1"/>
</dbReference>
<dbReference type="RefSeq" id="WP_207356500.1">
    <property type="nucleotide sequence ID" value="NZ_CP071503.1"/>
</dbReference>
<protein>
    <submittedName>
        <fullName evidence="5">ABC transporter substrate-binding protein</fullName>
    </submittedName>
</protein>
<keyword evidence="6" id="KW-1185">Reference proteome</keyword>
<comment type="subcellular location">
    <subcellularLocation>
        <location evidence="1">Periplasm</location>
    </subcellularLocation>
</comment>
<evidence type="ECO:0000256" key="3">
    <source>
        <dbReference type="ARBA" id="ARBA00022729"/>
    </source>
</evidence>
<dbReference type="Proteomes" id="UP000662770">
    <property type="component" value="Chromosome"/>
</dbReference>
<gene>
    <name evidence="5" type="ORF">JYB87_08990</name>
</gene>
<dbReference type="Gene3D" id="3.40.190.10">
    <property type="entry name" value="Periplasmic binding protein-like II"/>
    <property type="match status" value="2"/>
</dbReference>